<feature type="transmembrane region" description="Helical" evidence="1">
    <location>
        <begin position="57"/>
        <end position="77"/>
    </location>
</feature>
<feature type="domain" description="VanZ-like" evidence="2">
    <location>
        <begin position="68"/>
        <end position="181"/>
    </location>
</feature>
<keyword evidence="1" id="KW-0812">Transmembrane</keyword>
<dbReference type="eggNOG" id="COG4767">
    <property type="taxonomic scope" value="Bacteria"/>
</dbReference>
<organism evidence="3 4">
    <name type="scientific">Eubacterium cellulosolvens (strain ATCC 43171 / JCM 9499 / 6)</name>
    <name type="common">Cillobacterium cellulosolvens</name>
    <dbReference type="NCBI Taxonomy" id="633697"/>
    <lineage>
        <taxon>Bacteria</taxon>
        <taxon>Bacillati</taxon>
        <taxon>Bacillota</taxon>
        <taxon>Clostridia</taxon>
        <taxon>Eubacteriales</taxon>
        <taxon>Eubacteriaceae</taxon>
        <taxon>Eubacterium</taxon>
    </lineage>
</organism>
<keyword evidence="1" id="KW-1133">Transmembrane helix</keyword>
<dbReference type="Pfam" id="PF04892">
    <property type="entry name" value="VanZ"/>
    <property type="match status" value="1"/>
</dbReference>
<feature type="transmembrane region" description="Helical" evidence="1">
    <location>
        <begin position="170"/>
        <end position="191"/>
    </location>
</feature>
<accession>I5AV41</accession>
<protein>
    <submittedName>
        <fullName evidence="3">Glycopeptide antibiotics resistance protein</fullName>
    </submittedName>
</protein>
<dbReference type="InterPro" id="IPR006976">
    <property type="entry name" value="VanZ-like"/>
</dbReference>
<feature type="transmembrane region" description="Helical" evidence="1">
    <location>
        <begin position="22"/>
        <end position="45"/>
    </location>
</feature>
<evidence type="ECO:0000313" key="3">
    <source>
        <dbReference type="EMBL" id="EIM57664.1"/>
    </source>
</evidence>
<dbReference type="PANTHER" id="PTHR36834">
    <property type="entry name" value="MEMBRANE PROTEIN-RELATED"/>
    <property type="match status" value="1"/>
</dbReference>
<reference evidence="3 4" key="2">
    <citation type="submission" date="2012-02" db="EMBL/GenBank/DDBJ databases">
        <title>Improved High-Quality Draft sequence of Eubacterium cellulosolvens 6.</title>
        <authorList>
            <consortium name="US DOE Joint Genome Institute"/>
            <person name="Lucas S."/>
            <person name="Han J."/>
            <person name="Lapidus A."/>
            <person name="Cheng J.-F."/>
            <person name="Goodwin L."/>
            <person name="Pitluck S."/>
            <person name="Peters L."/>
            <person name="Mikhailova N."/>
            <person name="Gu W."/>
            <person name="Detter J.C."/>
            <person name="Han C."/>
            <person name="Tapia R."/>
            <person name="Land M."/>
            <person name="Hauser L."/>
            <person name="Kyrpides N."/>
            <person name="Ivanova N."/>
            <person name="Pagani I."/>
            <person name="Johnson E."/>
            <person name="Mukhopadhyay B."/>
            <person name="Anderson I."/>
            <person name="Woyke T."/>
        </authorList>
    </citation>
    <scope>NUCLEOTIDE SEQUENCE [LARGE SCALE GENOMIC DNA]</scope>
    <source>
        <strain evidence="3 4">6</strain>
    </source>
</reference>
<dbReference type="OrthoDB" id="9805025at2"/>
<dbReference type="InterPro" id="IPR053150">
    <property type="entry name" value="Teicoplanin_resist-assoc"/>
</dbReference>
<keyword evidence="4" id="KW-1185">Reference proteome</keyword>
<feature type="transmembrane region" description="Helical" evidence="1">
    <location>
        <begin position="133"/>
        <end position="150"/>
    </location>
</feature>
<dbReference type="EMBL" id="CM001487">
    <property type="protein sequence ID" value="EIM57664.1"/>
    <property type="molecule type" value="Genomic_DNA"/>
</dbReference>
<dbReference type="STRING" id="633697.EubceDRAFT1_1889"/>
<keyword evidence="1" id="KW-0472">Membrane</keyword>
<reference evidence="3 4" key="1">
    <citation type="submission" date="2010-08" db="EMBL/GenBank/DDBJ databases">
        <authorList>
            <consortium name="US DOE Joint Genome Institute (JGI-PGF)"/>
            <person name="Lucas S."/>
            <person name="Copeland A."/>
            <person name="Lapidus A."/>
            <person name="Cheng J.-F."/>
            <person name="Bruce D."/>
            <person name="Goodwin L."/>
            <person name="Pitluck S."/>
            <person name="Land M.L."/>
            <person name="Hauser L."/>
            <person name="Chang Y.-J."/>
            <person name="Anderson I.J."/>
            <person name="Johnson E."/>
            <person name="Mulhopadhyay B."/>
            <person name="Kyrpides N."/>
            <person name="Woyke T.J."/>
        </authorList>
    </citation>
    <scope>NUCLEOTIDE SEQUENCE [LARGE SCALE GENOMIC DNA]</scope>
    <source>
        <strain evidence="3 4">6</strain>
    </source>
</reference>
<evidence type="ECO:0000259" key="2">
    <source>
        <dbReference type="Pfam" id="PF04892"/>
    </source>
</evidence>
<dbReference type="Proteomes" id="UP000005753">
    <property type="component" value="Chromosome"/>
</dbReference>
<dbReference type="PANTHER" id="PTHR36834:SF2">
    <property type="entry name" value="MEMBRANE PROTEIN"/>
    <property type="match status" value="1"/>
</dbReference>
<name>I5AV41_EUBC6</name>
<feature type="transmembrane region" description="Helical" evidence="1">
    <location>
        <begin position="106"/>
        <end position="126"/>
    </location>
</feature>
<gene>
    <name evidence="3" type="ORF">EubceDRAFT1_1889</name>
</gene>
<dbReference type="AlphaFoldDB" id="I5AV41"/>
<evidence type="ECO:0000256" key="1">
    <source>
        <dbReference type="SAM" id="Phobius"/>
    </source>
</evidence>
<sequence>MFNVRWIIVNLPWFLQSQLQGFSWIETVLLAAVGIAGYFLLLYLFRGTGGRKLDRMLVFSGSLLVVCAAVILEITIFRRSVAGDGIIHTELDFGSLRRDYYAAERLVYSFLNVLLFVPFGMAYRLLRRRDGALYVAGMTVLTGFCYSFGIELCQLLLHKGYFEMVDIICNTTGCLLGVIPVSFLLCFMYFLRGKNYGK</sequence>
<evidence type="ECO:0000313" key="4">
    <source>
        <dbReference type="Proteomes" id="UP000005753"/>
    </source>
</evidence>
<proteinExistence type="predicted"/>
<dbReference type="HOGENOM" id="CLU_1375962_0_0_9"/>